<evidence type="ECO:0000313" key="2">
    <source>
        <dbReference type="Proteomes" id="UP000297739"/>
    </source>
</evidence>
<accession>A0A4Z0PMC3</accession>
<gene>
    <name evidence="1" type="ORF">E5J99_10920</name>
</gene>
<dbReference type="EMBL" id="SRLD01000019">
    <property type="protein sequence ID" value="TGE15938.1"/>
    <property type="molecule type" value="Genomic_DNA"/>
</dbReference>
<keyword evidence="1" id="KW-0238">DNA-binding</keyword>
<protein>
    <submittedName>
        <fullName evidence="1">DNA-binding protein</fullName>
    </submittedName>
</protein>
<dbReference type="GO" id="GO:0003677">
    <property type="term" value="F:DNA binding"/>
    <property type="evidence" value="ECO:0007669"/>
    <property type="project" value="UniProtKB-KW"/>
</dbReference>
<reference evidence="1 2" key="1">
    <citation type="submission" date="2019-04" db="EMBL/GenBank/DDBJ databases">
        <authorList>
            <person name="Feng G."/>
            <person name="Zhang J."/>
            <person name="Zhu H."/>
        </authorList>
    </citation>
    <scope>NUCLEOTIDE SEQUENCE [LARGE SCALE GENOMIC DNA]</scope>
    <source>
        <strain evidence="1 2">JCM 17223</strain>
    </source>
</reference>
<sequence length="192" mass="21429">MSIAPEELRKLGNTALLDLPKTAFFCSRHYPASIEHFTYLWALEQRAQHQCVLSGFHSQLEQTVFRYLLQGPAQPIIYALARGIQPNIRMEYGPEIKAGQLLFITLFEVDTITTSQETVDIRNLLIADLADQFFIPYVAPDGNLARLLQGLSAQSKPVLTLDVPENQALLLQGATLFQPSGILGRPSQHQKA</sequence>
<dbReference type="AlphaFoldDB" id="A0A4Z0PMC3"/>
<proteinExistence type="predicted"/>
<evidence type="ECO:0000313" key="1">
    <source>
        <dbReference type="EMBL" id="TGE15938.1"/>
    </source>
</evidence>
<dbReference type="Gene3D" id="3.40.50.450">
    <property type="match status" value="1"/>
</dbReference>
<dbReference type="Proteomes" id="UP000297739">
    <property type="component" value="Unassembled WGS sequence"/>
</dbReference>
<keyword evidence="2" id="KW-1185">Reference proteome</keyword>
<dbReference type="RefSeq" id="WP_167852079.1">
    <property type="nucleotide sequence ID" value="NZ_SRLD01000019.1"/>
</dbReference>
<name>A0A4Z0PMC3_9BACT</name>
<organism evidence="1 2">
    <name type="scientific">Hymenobacter elongatus</name>
    <dbReference type="NCBI Taxonomy" id="877208"/>
    <lineage>
        <taxon>Bacteria</taxon>
        <taxon>Pseudomonadati</taxon>
        <taxon>Bacteroidota</taxon>
        <taxon>Cytophagia</taxon>
        <taxon>Cytophagales</taxon>
        <taxon>Hymenobacteraceae</taxon>
        <taxon>Hymenobacter</taxon>
    </lineage>
</organism>
<comment type="caution">
    <text evidence="1">The sequence shown here is derived from an EMBL/GenBank/DDBJ whole genome shotgun (WGS) entry which is preliminary data.</text>
</comment>